<dbReference type="PANTHER" id="PTHR20883">
    <property type="entry name" value="PHYTANOYL-COA DIOXYGENASE DOMAIN CONTAINING 1"/>
    <property type="match status" value="1"/>
</dbReference>
<accession>A0A165E807</accession>
<comment type="cofactor">
    <cofactor evidence="1">
        <name>Fe cation</name>
        <dbReference type="ChEBI" id="CHEBI:24875"/>
    </cofactor>
</comment>
<comment type="similarity">
    <text evidence="2">Belongs to the PhyH family.</text>
</comment>
<sequence length="296" mass="33759">MTIFSRISNWHLPANLKASFQKDGYVILRNRFTQVERDGLINSVMEVKNWPNIPNRHMHYEEVDRNGNRILTITENFVDYHKQLGQLLRSNVLAKLVEELTGKPMVLFKASPALHEGIWYSERSSLFHQEKIVYKSPGGGGFPAHTDAPSYQHIGPDSFQSLAMAVEPAKLENGCVEVVPGSHLLSDIPTRPDQCIDDDWCAKQDWVPVELDTGDIFIFSSLLVHRSANNDSKLGRAMLYATFNPIREGGDRRHEYYKHRRAEWPATFEREVGKSYTEGRDRYAWGTPMITVEGAA</sequence>
<dbReference type="OrthoDB" id="445007at2759"/>
<protein>
    <submittedName>
        <fullName evidence="3">PhyH-domain-containing protein</fullName>
    </submittedName>
</protein>
<keyword evidence="4" id="KW-1185">Reference proteome</keyword>
<organism evidence="3 4">
    <name type="scientific">Calocera cornea HHB12733</name>
    <dbReference type="NCBI Taxonomy" id="1353952"/>
    <lineage>
        <taxon>Eukaryota</taxon>
        <taxon>Fungi</taxon>
        <taxon>Dikarya</taxon>
        <taxon>Basidiomycota</taxon>
        <taxon>Agaricomycotina</taxon>
        <taxon>Dacrymycetes</taxon>
        <taxon>Dacrymycetales</taxon>
        <taxon>Dacrymycetaceae</taxon>
        <taxon>Calocera</taxon>
    </lineage>
</organism>
<evidence type="ECO:0000313" key="4">
    <source>
        <dbReference type="Proteomes" id="UP000076842"/>
    </source>
</evidence>
<evidence type="ECO:0000256" key="1">
    <source>
        <dbReference type="ARBA" id="ARBA00001962"/>
    </source>
</evidence>
<dbReference type="InParanoid" id="A0A165E807"/>
<name>A0A165E807_9BASI</name>
<reference evidence="3 4" key="1">
    <citation type="journal article" date="2016" name="Mol. Biol. Evol.">
        <title>Comparative Genomics of Early-Diverging Mushroom-Forming Fungi Provides Insights into the Origins of Lignocellulose Decay Capabilities.</title>
        <authorList>
            <person name="Nagy L.G."/>
            <person name="Riley R."/>
            <person name="Tritt A."/>
            <person name="Adam C."/>
            <person name="Daum C."/>
            <person name="Floudas D."/>
            <person name="Sun H."/>
            <person name="Yadav J.S."/>
            <person name="Pangilinan J."/>
            <person name="Larsson K.H."/>
            <person name="Matsuura K."/>
            <person name="Barry K."/>
            <person name="Labutti K."/>
            <person name="Kuo R."/>
            <person name="Ohm R.A."/>
            <person name="Bhattacharya S.S."/>
            <person name="Shirouzu T."/>
            <person name="Yoshinaga Y."/>
            <person name="Martin F.M."/>
            <person name="Grigoriev I.V."/>
            <person name="Hibbett D.S."/>
        </authorList>
    </citation>
    <scope>NUCLEOTIDE SEQUENCE [LARGE SCALE GENOMIC DNA]</scope>
    <source>
        <strain evidence="3 4">HHB12733</strain>
    </source>
</reference>
<dbReference type="GO" id="GO:0046872">
    <property type="term" value="F:metal ion binding"/>
    <property type="evidence" value="ECO:0007669"/>
    <property type="project" value="UniProtKB-ARBA"/>
</dbReference>
<gene>
    <name evidence="3" type="ORF">CALCODRAFT_510854</name>
</gene>
<dbReference type="AlphaFoldDB" id="A0A165E807"/>
<dbReference type="Gene3D" id="2.60.120.620">
    <property type="entry name" value="q2cbj1_9rhob like domain"/>
    <property type="match status" value="2"/>
</dbReference>
<dbReference type="EMBL" id="KV424017">
    <property type="protein sequence ID" value="KZT54295.1"/>
    <property type="molecule type" value="Genomic_DNA"/>
</dbReference>
<dbReference type="GO" id="GO:0016491">
    <property type="term" value="F:oxidoreductase activity"/>
    <property type="evidence" value="ECO:0007669"/>
    <property type="project" value="UniProtKB-ARBA"/>
</dbReference>
<dbReference type="InterPro" id="IPR008775">
    <property type="entry name" value="Phytyl_CoA_dOase-like"/>
</dbReference>
<dbReference type="Pfam" id="PF05721">
    <property type="entry name" value="PhyH"/>
    <property type="match status" value="1"/>
</dbReference>
<proteinExistence type="inferred from homology"/>
<dbReference type="SUPFAM" id="SSF51197">
    <property type="entry name" value="Clavaminate synthase-like"/>
    <property type="match status" value="1"/>
</dbReference>
<evidence type="ECO:0000313" key="3">
    <source>
        <dbReference type="EMBL" id="KZT54295.1"/>
    </source>
</evidence>
<dbReference type="Proteomes" id="UP000076842">
    <property type="component" value="Unassembled WGS sequence"/>
</dbReference>
<evidence type="ECO:0000256" key="2">
    <source>
        <dbReference type="ARBA" id="ARBA00005830"/>
    </source>
</evidence>
<dbReference type="STRING" id="1353952.A0A165E807"/>
<dbReference type="PANTHER" id="PTHR20883:SF48">
    <property type="entry name" value="ECTOINE DIOXYGENASE"/>
    <property type="match status" value="1"/>
</dbReference>